<evidence type="ECO:0000256" key="1">
    <source>
        <dbReference type="SAM" id="SignalP"/>
    </source>
</evidence>
<dbReference type="RefSeq" id="WP_344296576.1">
    <property type="nucleotide sequence ID" value="NZ_BAAANJ010000009.1"/>
</dbReference>
<organism evidence="2 3">
    <name type="scientific">Agromyces neolithicus</name>
    <dbReference type="NCBI Taxonomy" id="269420"/>
    <lineage>
        <taxon>Bacteria</taxon>
        <taxon>Bacillati</taxon>
        <taxon>Actinomycetota</taxon>
        <taxon>Actinomycetes</taxon>
        <taxon>Micrococcales</taxon>
        <taxon>Microbacteriaceae</taxon>
        <taxon>Agromyces</taxon>
    </lineage>
</organism>
<gene>
    <name evidence="2" type="ORF">GCM10009749_24690</name>
</gene>
<evidence type="ECO:0008006" key="4">
    <source>
        <dbReference type="Google" id="ProtNLM"/>
    </source>
</evidence>
<keyword evidence="3" id="KW-1185">Reference proteome</keyword>
<proteinExistence type="predicted"/>
<name>A0ABP4YFH1_9MICO</name>
<protein>
    <recommendedName>
        <fullName evidence="4">Glycosyltransferase</fullName>
    </recommendedName>
</protein>
<keyword evidence="1" id="KW-0732">Signal</keyword>
<comment type="caution">
    <text evidence="2">The sequence shown here is derived from an EMBL/GenBank/DDBJ whole genome shotgun (WGS) entry which is preliminary data.</text>
</comment>
<evidence type="ECO:0000313" key="2">
    <source>
        <dbReference type="EMBL" id="GAA1814326.1"/>
    </source>
</evidence>
<accession>A0ABP4YFH1</accession>
<feature type="signal peptide" evidence="1">
    <location>
        <begin position="1"/>
        <end position="36"/>
    </location>
</feature>
<sequence length="233" mass="24609">MHIQRKAAFRVSAVSVAAAVALAGGLLAATSLSANAESAPTAAHSHSVTAIKPKPASAETQLHVAMRTLWDQHMAWTWSTVVAFAEDSPALDATITRLLRNQADIGDAFAPFYGDDAAAQLTELLQTHITQAVPVLTAAKSGDTAALQAALADWHANARDIADFLAAANPAWPQQDMREMMATHIDQTTAYAAAFLGADYEAAISTFDEAQAHMAHMADVLSAGVIAQFKKQF</sequence>
<dbReference type="EMBL" id="BAAANJ010000009">
    <property type="protein sequence ID" value="GAA1814326.1"/>
    <property type="molecule type" value="Genomic_DNA"/>
</dbReference>
<feature type="chain" id="PRO_5045824483" description="Glycosyltransferase" evidence="1">
    <location>
        <begin position="37"/>
        <end position="233"/>
    </location>
</feature>
<dbReference type="Proteomes" id="UP001500002">
    <property type="component" value="Unassembled WGS sequence"/>
</dbReference>
<evidence type="ECO:0000313" key="3">
    <source>
        <dbReference type="Proteomes" id="UP001500002"/>
    </source>
</evidence>
<reference evidence="3" key="1">
    <citation type="journal article" date="2019" name="Int. J. Syst. Evol. Microbiol.">
        <title>The Global Catalogue of Microorganisms (GCM) 10K type strain sequencing project: providing services to taxonomists for standard genome sequencing and annotation.</title>
        <authorList>
            <consortium name="The Broad Institute Genomics Platform"/>
            <consortium name="The Broad Institute Genome Sequencing Center for Infectious Disease"/>
            <person name="Wu L."/>
            <person name="Ma J."/>
        </authorList>
    </citation>
    <scope>NUCLEOTIDE SEQUENCE [LARGE SCALE GENOMIC DNA]</scope>
    <source>
        <strain evidence="3">JCM 14322</strain>
    </source>
</reference>